<dbReference type="CDD" id="cd04704">
    <property type="entry name" value="PLA2_bee_venom_like"/>
    <property type="match status" value="1"/>
</dbReference>
<dbReference type="InterPro" id="IPR036444">
    <property type="entry name" value="PLipase_A2_dom_sf"/>
</dbReference>
<name>A0A9P0DDL4_9CUCU</name>
<keyword evidence="8" id="KW-1185">Reference proteome</keyword>
<dbReference type="AlphaFoldDB" id="A0A9P0DDL4"/>
<dbReference type="EMBL" id="OU892280">
    <property type="protein sequence ID" value="CAH1129233.1"/>
    <property type="molecule type" value="Genomic_DNA"/>
</dbReference>
<protein>
    <recommendedName>
        <fullName evidence="2">phospholipase A2</fullName>
        <ecNumber evidence="2">3.1.1.4</ecNumber>
    </recommendedName>
    <alternativeName>
        <fullName evidence="5">Phosphatidylcholine 2-acylhydrolase</fullName>
    </alternativeName>
</protein>
<dbReference type="GO" id="GO:0050482">
    <property type="term" value="P:arachidonate secretion"/>
    <property type="evidence" value="ECO:0007669"/>
    <property type="project" value="InterPro"/>
</dbReference>
<keyword evidence="4" id="KW-0443">Lipid metabolism</keyword>
<dbReference type="GO" id="GO:0016042">
    <property type="term" value="P:lipid catabolic process"/>
    <property type="evidence" value="ECO:0007669"/>
    <property type="project" value="UniProtKB-KW"/>
</dbReference>
<organism evidence="7 8">
    <name type="scientific">Ceutorhynchus assimilis</name>
    <name type="common">cabbage seed weevil</name>
    <dbReference type="NCBI Taxonomy" id="467358"/>
    <lineage>
        <taxon>Eukaryota</taxon>
        <taxon>Metazoa</taxon>
        <taxon>Ecdysozoa</taxon>
        <taxon>Arthropoda</taxon>
        <taxon>Hexapoda</taxon>
        <taxon>Insecta</taxon>
        <taxon>Pterygota</taxon>
        <taxon>Neoptera</taxon>
        <taxon>Endopterygota</taxon>
        <taxon>Coleoptera</taxon>
        <taxon>Polyphaga</taxon>
        <taxon>Cucujiformia</taxon>
        <taxon>Curculionidae</taxon>
        <taxon>Ceutorhynchinae</taxon>
        <taxon>Ceutorhynchus</taxon>
    </lineage>
</organism>
<keyword evidence="3" id="KW-0442">Lipid degradation</keyword>
<dbReference type="Gene3D" id="1.20.90.10">
    <property type="entry name" value="Phospholipase A2 domain"/>
    <property type="match status" value="1"/>
</dbReference>
<dbReference type="SUPFAM" id="SSF48619">
    <property type="entry name" value="Phospholipase A2, PLA2"/>
    <property type="match status" value="1"/>
</dbReference>
<reference evidence="7" key="1">
    <citation type="submission" date="2022-01" db="EMBL/GenBank/DDBJ databases">
        <authorList>
            <person name="King R."/>
        </authorList>
    </citation>
    <scope>NUCLEOTIDE SEQUENCE</scope>
</reference>
<comment type="cofactor">
    <cofactor evidence="1">
        <name>Ca(2+)</name>
        <dbReference type="ChEBI" id="CHEBI:29108"/>
    </cofactor>
</comment>
<evidence type="ECO:0000256" key="4">
    <source>
        <dbReference type="ARBA" id="ARBA00023098"/>
    </source>
</evidence>
<evidence type="ECO:0000313" key="7">
    <source>
        <dbReference type="EMBL" id="CAH1129233.1"/>
    </source>
</evidence>
<dbReference type="OrthoDB" id="6075074at2759"/>
<evidence type="ECO:0000256" key="2">
    <source>
        <dbReference type="ARBA" id="ARBA00013278"/>
    </source>
</evidence>
<sequence length="314" mass="36746">MWKFEKRCPRCSGHLLVANLLLYFAAFRVVGGMEILNFVASNTLSDGEVETRIFYKGIAAKETSLGKRSTNRLSFRQLSDGKHLIELIYDENESIVDCEFGHQKERVKSFLSNFKNELNRLVISANITVNSLDNKKLPVTFSWMNYSRLRKRCHKKHIEMKKDMMENRQEEDEYQRSKRDVSDIFRVPGTKWCGKGYSADKYTRLGVFSKTDRCCRKHDLSCPFWIGGFDTKYGLFNWRLNTLMHCNCDERFRACLKMVGTSDANLVGKLFFNVVQTKCFVLKPKKKCLRSSWWGTCEKHKMIKQAVLRNNKPF</sequence>
<dbReference type="Pfam" id="PF05826">
    <property type="entry name" value="Phospholip_A2_2"/>
    <property type="match status" value="1"/>
</dbReference>
<dbReference type="Proteomes" id="UP001152799">
    <property type="component" value="Chromosome 4"/>
</dbReference>
<evidence type="ECO:0000256" key="1">
    <source>
        <dbReference type="ARBA" id="ARBA00001913"/>
    </source>
</evidence>
<dbReference type="GO" id="GO:0004623">
    <property type="term" value="F:phospholipase A2 activity"/>
    <property type="evidence" value="ECO:0007669"/>
    <property type="project" value="UniProtKB-EC"/>
</dbReference>
<proteinExistence type="predicted"/>
<dbReference type="PANTHER" id="PTHR12253">
    <property type="entry name" value="RH14732P"/>
    <property type="match status" value="1"/>
</dbReference>
<evidence type="ECO:0000313" key="8">
    <source>
        <dbReference type="Proteomes" id="UP001152799"/>
    </source>
</evidence>
<evidence type="ECO:0000259" key="6">
    <source>
        <dbReference type="Pfam" id="PF05826"/>
    </source>
</evidence>
<dbReference type="EC" id="3.1.1.4" evidence="2"/>
<evidence type="ECO:0000256" key="3">
    <source>
        <dbReference type="ARBA" id="ARBA00022963"/>
    </source>
</evidence>
<accession>A0A9P0DDL4</accession>
<feature type="domain" description="Phospholipase A2-like central" evidence="6">
    <location>
        <begin position="187"/>
        <end position="282"/>
    </location>
</feature>
<gene>
    <name evidence="7" type="ORF">CEUTPL_LOCUS7942</name>
</gene>
<evidence type="ECO:0000256" key="5">
    <source>
        <dbReference type="ARBA" id="ARBA00029903"/>
    </source>
</evidence>
<dbReference type="InterPro" id="IPR016090">
    <property type="entry name" value="PLA2-like_dom"/>
</dbReference>
<dbReference type="GO" id="GO:0006644">
    <property type="term" value="P:phospholipid metabolic process"/>
    <property type="evidence" value="ECO:0007669"/>
    <property type="project" value="InterPro"/>
</dbReference>